<comment type="catalytic activity">
    <reaction evidence="9 10 11">
        <text>adenosine(37) in tRNA + dimethylallyl diphosphate = N(6)-dimethylallyladenosine(37) in tRNA + diphosphate</text>
        <dbReference type="Rhea" id="RHEA:26482"/>
        <dbReference type="Rhea" id="RHEA-COMP:10162"/>
        <dbReference type="Rhea" id="RHEA-COMP:10375"/>
        <dbReference type="ChEBI" id="CHEBI:33019"/>
        <dbReference type="ChEBI" id="CHEBI:57623"/>
        <dbReference type="ChEBI" id="CHEBI:74411"/>
        <dbReference type="ChEBI" id="CHEBI:74415"/>
        <dbReference type="EC" id="2.5.1.75"/>
    </reaction>
</comment>
<dbReference type="InterPro" id="IPR018022">
    <property type="entry name" value="IPT"/>
</dbReference>
<evidence type="ECO:0000256" key="4">
    <source>
        <dbReference type="ARBA" id="ARBA00022679"/>
    </source>
</evidence>
<feature type="binding site" evidence="10">
    <location>
        <begin position="12"/>
        <end position="19"/>
    </location>
    <ligand>
        <name>ATP</name>
        <dbReference type="ChEBI" id="CHEBI:30616"/>
    </ligand>
</feature>
<evidence type="ECO:0000256" key="13">
    <source>
        <dbReference type="RuleBase" id="RU003785"/>
    </source>
</evidence>
<dbReference type="EC" id="2.5.1.75" evidence="10"/>
<name>A0A497XRJ2_9AQUI</name>
<keyword evidence="7 10" id="KW-0067">ATP-binding</keyword>
<dbReference type="GO" id="GO:0006400">
    <property type="term" value="P:tRNA modification"/>
    <property type="evidence" value="ECO:0007669"/>
    <property type="project" value="TreeGrafter"/>
</dbReference>
<evidence type="ECO:0000256" key="7">
    <source>
        <dbReference type="ARBA" id="ARBA00022840"/>
    </source>
</evidence>
<dbReference type="PANTHER" id="PTHR11088">
    <property type="entry name" value="TRNA DIMETHYLALLYLTRANSFERASE"/>
    <property type="match status" value="1"/>
</dbReference>
<comment type="subunit">
    <text evidence="10">Monomer.</text>
</comment>
<sequence>MIKPIELLVIGGATATGKSELACHLAKELDTEIISADSMSVYRGMDIGTAKPKECMKEVRHYLVDVVNPGEYFDAKLFEELSLNYIEDIRSRGKVPIVAGGTYLYIQALLYGIEETPEPNWGLRKRLYRIAEAKGSEYLFKKLMKLDIDYAQKIHPNDTRRIVRALEVFLETGKPFSSLHRWGKARFRFLGIHVVRNWDTLSKRIEERVREMIKGGLLEEVKRLMEEGFEGFLTSSQAIGYKELVPYLKGEIRLEEAVIDIVKNTKSYAKRQLRWFRRQGWLELNMDSLSVEEASDMVLKRLSSLQTS</sequence>
<dbReference type="EMBL" id="RCCJ01000001">
    <property type="protein sequence ID" value="RLJ71576.1"/>
    <property type="molecule type" value="Genomic_DNA"/>
</dbReference>
<protein>
    <recommendedName>
        <fullName evidence="10">tRNA dimethylallyltransferase</fullName>
        <ecNumber evidence="10">2.5.1.75</ecNumber>
    </recommendedName>
    <alternativeName>
        <fullName evidence="10">Dimethylallyl diphosphate:tRNA dimethylallyltransferase</fullName>
        <shortName evidence="10">DMAPP:tRNA dimethylallyltransferase</shortName>
        <shortName evidence="10">DMATase</shortName>
    </alternativeName>
    <alternativeName>
        <fullName evidence="10">Isopentenyl-diphosphate:tRNA isopentenyltransferase</fullName>
        <shortName evidence="10">IPP transferase</shortName>
        <shortName evidence="10">IPPT</shortName>
        <shortName evidence="10">IPTase</shortName>
    </alternativeName>
</protein>
<evidence type="ECO:0000313" key="15">
    <source>
        <dbReference type="Proteomes" id="UP000267841"/>
    </source>
</evidence>
<proteinExistence type="inferred from homology"/>
<feature type="binding site" evidence="10">
    <location>
        <begin position="14"/>
        <end position="19"/>
    </location>
    <ligand>
        <name>substrate</name>
    </ligand>
</feature>
<evidence type="ECO:0000256" key="10">
    <source>
        <dbReference type="HAMAP-Rule" id="MF_00185"/>
    </source>
</evidence>
<organism evidence="14 15">
    <name type="scientific">Hydrogenivirga caldilitoris</name>
    <dbReference type="NCBI Taxonomy" id="246264"/>
    <lineage>
        <taxon>Bacteria</taxon>
        <taxon>Pseudomonadati</taxon>
        <taxon>Aquificota</taxon>
        <taxon>Aquificia</taxon>
        <taxon>Aquificales</taxon>
        <taxon>Aquificaceae</taxon>
        <taxon>Hydrogenivirga</taxon>
    </lineage>
</organism>
<dbReference type="NCBIfam" id="TIGR00174">
    <property type="entry name" value="miaA"/>
    <property type="match status" value="1"/>
</dbReference>
<keyword evidence="4 10" id="KW-0808">Transferase</keyword>
<dbReference type="PANTHER" id="PTHR11088:SF60">
    <property type="entry name" value="TRNA DIMETHYLALLYLTRANSFERASE"/>
    <property type="match status" value="1"/>
</dbReference>
<dbReference type="Gene3D" id="1.10.20.140">
    <property type="match status" value="1"/>
</dbReference>
<comment type="function">
    <text evidence="2 10 12">Catalyzes the transfer of a dimethylallyl group onto the adenine at position 37 in tRNAs that read codons beginning with uridine, leading to the formation of N6-(dimethylallyl)adenosine (i(6)A).</text>
</comment>
<dbReference type="SUPFAM" id="SSF52540">
    <property type="entry name" value="P-loop containing nucleoside triphosphate hydrolases"/>
    <property type="match status" value="2"/>
</dbReference>
<keyword evidence="5 10" id="KW-0819">tRNA processing</keyword>
<dbReference type="GO" id="GO:0005524">
    <property type="term" value="F:ATP binding"/>
    <property type="evidence" value="ECO:0007669"/>
    <property type="project" value="UniProtKB-UniRule"/>
</dbReference>
<evidence type="ECO:0000256" key="2">
    <source>
        <dbReference type="ARBA" id="ARBA00003213"/>
    </source>
</evidence>
<evidence type="ECO:0000256" key="12">
    <source>
        <dbReference type="RuleBase" id="RU003784"/>
    </source>
</evidence>
<evidence type="ECO:0000256" key="9">
    <source>
        <dbReference type="ARBA" id="ARBA00049563"/>
    </source>
</evidence>
<dbReference type="Proteomes" id="UP000267841">
    <property type="component" value="Unassembled WGS sequence"/>
</dbReference>
<evidence type="ECO:0000256" key="11">
    <source>
        <dbReference type="RuleBase" id="RU003783"/>
    </source>
</evidence>
<comment type="similarity">
    <text evidence="3 10 13">Belongs to the IPP transferase family.</text>
</comment>
<dbReference type="GO" id="GO:0052381">
    <property type="term" value="F:tRNA dimethylallyltransferase activity"/>
    <property type="evidence" value="ECO:0007669"/>
    <property type="project" value="UniProtKB-UniRule"/>
</dbReference>
<accession>A0A497XRJ2</accession>
<evidence type="ECO:0000313" key="14">
    <source>
        <dbReference type="EMBL" id="RLJ71576.1"/>
    </source>
</evidence>
<reference evidence="14 15" key="1">
    <citation type="submission" date="2018-10" db="EMBL/GenBank/DDBJ databases">
        <title>Genomic Encyclopedia of Archaeal and Bacterial Type Strains, Phase II (KMG-II): from individual species to whole genera.</title>
        <authorList>
            <person name="Goeker M."/>
        </authorList>
    </citation>
    <scope>NUCLEOTIDE SEQUENCE [LARGE SCALE GENOMIC DNA]</scope>
    <source>
        <strain evidence="14 15">DSM 16510</strain>
    </source>
</reference>
<comment type="caution">
    <text evidence="14">The sequence shown here is derived from an EMBL/GenBank/DDBJ whole genome shotgun (WGS) entry which is preliminary data.</text>
</comment>
<dbReference type="InterPro" id="IPR039657">
    <property type="entry name" value="Dimethylallyltransferase"/>
</dbReference>
<comment type="caution">
    <text evidence="10">Lacks conserved residue(s) required for the propagation of feature annotation.</text>
</comment>
<evidence type="ECO:0000256" key="5">
    <source>
        <dbReference type="ARBA" id="ARBA00022694"/>
    </source>
</evidence>
<dbReference type="OrthoDB" id="9776390at2"/>
<keyword evidence="8 10" id="KW-0460">Magnesium</keyword>
<dbReference type="HAMAP" id="MF_00185">
    <property type="entry name" value="IPP_trans"/>
    <property type="match status" value="1"/>
</dbReference>
<dbReference type="Gene3D" id="3.40.50.300">
    <property type="entry name" value="P-loop containing nucleotide triphosphate hydrolases"/>
    <property type="match status" value="1"/>
</dbReference>
<dbReference type="InterPro" id="IPR027417">
    <property type="entry name" value="P-loop_NTPase"/>
</dbReference>
<gene>
    <name evidence="10" type="primary">miaA</name>
    <name evidence="14" type="ORF">BCF55_1882</name>
</gene>
<comment type="cofactor">
    <cofactor evidence="1 10">
        <name>Mg(2+)</name>
        <dbReference type="ChEBI" id="CHEBI:18420"/>
    </cofactor>
</comment>
<feature type="region of interest" description="Interaction with substrate tRNA" evidence="10">
    <location>
        <begin position="37"/>
        <end position="40"/>
    </location>
</feature>
<evidence type="ECO:0000256" key="8">
    <source>
        <dbReference type="ARBA" id="ARBA00022842"/>
    </source>
</evidence>
<feature type="site" description="Interaction with substrate tRNA" evidence="10">
    <location>
        <position position="124"/>
    </location>
</feature>
<evidence type="ECO:0000256" key="1">
    <source>
        <dbReference type="ARBA" id="ARBA00001946"/>
    </source>
</evidence>
<dbReference type="Pfam" id="PF01715">
    <property type="entry name" value="IPPT"/>
    <property type="match status" value="1"/>
</dbReference>
<dbReference type="AlphaFoldDB" id="A0A497XRJ2"/>
<keyword evidence="15" id="KW-1185">Reference proteome</keyword>
<evidence type="ECO:0000256" key="3">
    <source>
        <dbReference type="ARBA" id="ARBA00005842"/>
    </source>
</evidence>
<keyword evidence="6 10" id="KW-0547">Nucleotide-binding</keyword>
<evidence type="ECO:0000256" key="6">
    <source>
        <dbReference type="ARBA" id="ARBA00022741"/>
    </source>
</evidence>
<feature type="site" description="Interaction with substrate tRNA" evidence="10">
    <location>
        <position position="102"/>
    </location>
</feature>
<dbReference type="RefSeq" id="WP_121013051.1">
    <property type="nucleotide sequence ID" value="NZ_RCCJ01000001.1"/>
</dbReference>